<evidence type="ECO:0000313" key="3">
    <source>
        <dbReference type="Proteomes" id="UP001489004"/>
    </source>
</evidence>
<dbReference type="Proteomes" id="UP001489004">
    <property type="component" value="Unassembled WGS sequence"/>
</dbReference>
<accession>A0AAW1PX25</accession>
<dbReference type="EMBL" id="JALJOR010000007">
    <property type="protein sequence ID" value="KAK9814503.1"/>
    <property type="molecule type" value="Genomic_DNA"/>
</dbReference>
<reference evidence="2 3" key="1">
    <citation type="journal article" date="2024" name="Nat. Commun.">
        <title>Phylogenomics reveals the evolutionary origins of lichenization in chlorophyte algae.</title>
        <authorList>
            <person name="Puginier C."/>
            <person name="Libourel C."/>
            <person name="Otte J."/>
            <person name="Skaloud P."/>
            <person name="Haon M."/>
            <person name="Grisel S."/>
            <person name="Petersen M."/>
            <person name="Berrin J.G."/>
            <person name="Delaux P.M."/>
            <person name="Dal Grande F."/>
            <person name="Keller J."/>
        </authorList>
    </citation>
    <scope>NUCLEOTIDE SEQUENCE [LARGE SCALE GENOMIC DNA]</scope>
    <source>
        <strain evidence="2 3">SAG 2043</strain>
    </source>
</reference>
<name>A0AAW1PX25_9CHLO</name>
<protein>
    <submittedName>
        <fullName evidence="2">Uncharacterized protein</fullName>
    </submittedName>
</protein>
<keyword evidence="3" id="KW-1185">Reference proteome</keyword>
<proteinExistence type="predicted"/>
<evidence type="ECO:0000256" key="1">
    <source>
        <dbReference type="SAM" id="MobiDB-lite"/>
    </source>
</evidence>
<comment type="caution">
    <text evidence="2">The sequence shown here is derived from an EMBL/GenBank/DDBJ whole genome shotgun (WGS) entry which is preliminary data.</text>
</comment>
<gene>
    <name evidence="2" type="ORF">WJX72_006905</name>
</gene>
<sequence length="325" mass="35822">MRIPALVGETYDGQTYHGSTVPLTPPVMDSNDVCSAPLATARHNNLLGAKWQCISDSCWYNGKEIRDKYTKGGAHDLAEFVYVDEKTEWAADAVVSPGVKQKPDGSPFAPVPEGPSPNALSSGGQKDVTLLKQACRKGQRRKHFFVPGSPTPDDDAAAAVKVALGVTGGLDAKELLRVYKVPIDDIAKVIDECGQGVVCASAGDEIARNHQFIKVEGIIIRGRRELVDGELLRGVSVINTLNFNYAISVDNDWFPYVKRILPVLTRMPRELWWSEAQPQSLRGYLHHNGERLRNKGLWPIVEEFEQALFPPTPKRDTPSKQRGGR</sequence>
<feature type="region of interest" description="Disordered" evidence="1">
    <location>
        <begin position="96"/>
        <end position="124"/>
    </location>
</feature>
<evidence type="ECO:0000313" key="2">
    <source>
        <dbReference type="EMBL" id="KAK9814503.1"/>
    </source>
</evidence>
<organism evidence="2 3">
    <name type="scientific">[Myrmecia] bisecta</name>
    <dbReference type="NCBI Taxonomy" id="41462"/>
    <lineage>
        <taxon>Eukaryota</taxon>
        <taxon>Viridiplantae</taxon>
        <taxon>Chlorophyta</taxon>
        <taxon>core chlorophytes</taxon>
        <taxon>Trebouxiophyceae</taxon>
        <taxon>Trebouxiales</taxon>
        <taxon>Trebouxiaceae</taxon>
        <taxon>Myrmecia</taxon>
    </lineage>
</organism>
<dbReference type="AlphaFoldDB" id="A0AAW1PX25"/>